<sequence>MKLFDQTLPAGGGSHPHLLRTARVQPELVLDISRLLARLLHPTPTGVDRVEMAYARGLLARAPERLNFAAVHPSGLYGRLRHAEVRAFLDHTSNRWETIGVYESRTERHRQATRWFWRLRPHAIPPASRPRILIQPSPNHLDRPERMAAKVTRERAKLICLVHDLIPITHPEFARPGGAVRHRERIRTIEMQAHGVLLNSQATLNALSQTCGSVLNGRPMRVAPLGVEQRQNPSAVQQAGRPYFLCLGTIEPRKNHLLLLNVWRSIVERLGRERSPLLLIVGRRGWENENVIDMLDRCEMLRGAVRELDRIPDGELRNLISGARALLMPSFAEGFGLPVAEALAAQVPVIASDLPAHREAGGDVPDYLDPLDGAAWREAILAYTSDISPRRAAQISRLSGWSPTTWEHHVEAVLELAEEVAQC</sequence>
<feature type="domain" description="Glycosyl transferase family 1" evidence="2">
    <location>
        <begin position="238"/>
        <end position="359"/>
    </location>
</feature>
<name>A0A397P9N1_9SPHN</name>
<dbReference type="CDD" id="cd03809">
    <property type="entry name" value="GT4_MtfB-like"/>
    <property type="match status" value="1"/>
</dbReference>
<reference evidence="3 4" key="1">
    <citation type="submission" date="2018-08" db="EMBL/GenBank/DDBJ databases">
        <title>Genomic Encyclopedia of Type Strains, Phase IV (KMG-IV): sequencing the most valuable type-strain genomes for metagenomic binning, comparative biology and taxonomic classification.</title>
        <authorList>
            <person name="Goeker M."/>
        </authorList>
    </citation>
    <scope>NUCLEOTIDE SEQUENCE [LARGE SCALE GENOMIC DNA]</scope>
    <source>
        <strain evidence="3 4">DSM 25527</strain>
    </source>
</reference>
<dbReference type="PANTHER" id="PTHR46401">
    <property type="entry name" value="GLYCOSYLTRANSFERASE WBBK-RELATED"/>
    <property type="match status" value="1"/>
</dbReference>
<protein>
    <submittedName>
        <fullName evidence="3">Glycosyltransferase involved in cell wall biosynthesis</fullName>
    </submittedName>
</protein>
<gene>
    <name evidence="3" type="ORF">DFR49_0832</name>
</gene>
<proteinExistence type="predicted"/>
<dbReference type="PANTHER" id="PTHR46401:SF2">
    <property type="entry name" value="GLYCOSYLTRANSFERASE WBBK-RELATED"/>
    <property type="match status" value="1"/>
</dbReference>
<dbReference type="Gene3D" id="3.40.50.2000">
    <property type="entry name" value="Glycogen Phosphorylase B"/>
    <property type="match status" value="1"/>
</dbReference>
<organism evidence="3 4">
    <name type="scientific">Hephaestia caeni</name>
    <dbReference type="NCBI Taxonomy" id="645617"/>
    <lineage>
        <taxon>Bacteria</taxon>
        <taxon>Pseudomonadati</taxon>
        <taxon>Pseudomonadota</taxon>
        <taxon>Alphaproteobacteria</taxon>
        <taxon>Sphingomonadales</taxon>
        <taxon>Sphingomonadaceae</taxon>
        <taxon>Hephaestia</taxon>
    </lineage>
</organism>
<accession>A0A397P9N1</accession>
<dbReference type="Proteomes" id="UP000266568">
    <property type="component" value="Unassembled WGS sequence"/>
</dbReference>
<dbReference type="OrthoDB" id="9790710at2"/>
<dbReference type="EMBL" id="QXDC01000002">
    <property type="protein sequence ID" value="RIA46296.1"/>
    <property type="molecule type" value="Genomic_DNA"/>
</dbReference>
<evidence type="ECO:0000313" key="3">
    <source>
        <dbReference type="EMBL" id="RIA46296.1"/>
    </source>
</evidence>
<dbReference type="InterPro" id="IPR001296">
    <property type="entry name" value="Glyco_trans_1"/>
</dbReference>
<evidence type="ECO:0000313" key="4">
    <source>
        <dbReference type="Proteomes" id="UP000266568"/>
    </source>
</evidence>
<keyword evidence="1 3" id="KW-0808">Transferase</keyword>
<dbReference type="AlphaFoldDB" id="A0A397P9N1"/>
<evidence type="ECO:0000259" key="2">
    <source>
        <dbReference type="Pfam" id="PF00534"/>
    </source>
</evidence>
<evidence type="ECO:0000256" key="1">
    <source>
        <dbReference type="ARBA" id="ARBA00022679"/>
    </source>
</evidence>
<keyword evidence="4" id="KW-1185">Reference proteome</keyword>
<dbReference type="Pfam" id="PF00534">
    <property type="entry name" value="Glycos_transf_1"/>
    <property type="match status" value="1"/>
</dbReference>
<comment type="caution">
    <text evidence="3">The sequence shown here is derived from an EMBL/GenBank/DDBJ whole genome shotgun (WGS) entry which is preliminary data.</text>
</comment>
<dbReference type="GO" id="GO:0016757">
    <property type="term" value="F:glycosyltransferase activity"/>
    <property type="evidence" value="ECO:0007669"/>
    <property type="project" value="InterPro"/>
</dbReference>
<dbReference type="SUPFAM" id="SSF53756">
    <property type="entry name" value="UDP-Glycosyltransferase/glycogen phosphorylase"/>
    <property type="match status" value="1"/>
</dbReference>
<dbReference type="RefSeq" id="WP_119034525.1">
    <property type="nucleotide sequence ID" value="NZ_QXDC01000002.1"/>
</dbReference>